<feature type="region of interest" description="Disordered" evidence="1">
    <location>
        <begin position="98"/>
        <end position="175"/>
    </location>
</feature>
<sequence>MPPFDSPKGPPTADLHAAVRRSPRRPSNGDGVTSLVANAVNTNLLRRGGMGLMAPPGVHGRDARHSVREARRHHAESAVHLNFISLAAIPSHEALEQCMEGRQEKKRRVFSPPPPAKRHASSASGARRRGAASACDKSEEQEQEQELSSLKLTEMVPQRKGASRPPSSRGGSAVSLSRCESRFSLLWVRPTSPARRRAGRRASRRAAARPSPQKVLSAAGPATRPPPPRRETALALAHTCTRAARRRSPCQLAGLRGCHHYFCHCRARAAARLPPTRVCRRQRESAGSARRRARTPRVVSSCRRACKSHAPSHVPLNHAMCVTPATCAVSERCPCLAFYLCTLTSVRPSAGVDTLEVSIPCSARDVHM</sequence>
<dbReference type="PaxDb" id="2903-EOD31240"/>
<name>A0A0D3K655_EMIH1</name>
<dbReference type="EnsemblProtists" id="EOD31240">
    <property type="protein sequence ID" value="EOD31240"/>
    <property type="gene ID" value="EMIHUDRAFT_442301"/>
</dbReference>
<dbReference type="GeneID" id="17276513"/>
<feature type="compositionally biased region" description="Basic residues" evidence="1">
    <location>
        <begin position="116"/>
        <end position="130"/>
    </location>
</feature>
<protein>
    <submittedName>
        <fullName evidence="2">Uncharacterized protein</fullName>
    </submittedName>
</protein>
<accession>A0A0D3K655</accession>
<keyword evidence="3" id="KW-1185">Reference proteome</keyword>
<feature type="compositionally biased region" description="Basic residues" evidence="1">
    <location>
        <begin position="194"/>
        <end position="207"/>
    </location>
</feature>
<reference evidence="3" key="1">
    <citation type="journal article" date="2013" name="Nature">
        <title>Pan genome of the phytoplankton Emiliania underpins its global distribution.</title>
        <authorList>
            <person name="Read B.A."/>
            <person name="Kegel J."/>
            <person name="Klute M.J."/>
            <person name="Kuo A."/>
            <person name="Lefebvre S.C."/>
            <person name="Maumus F."/>
            <person name="Mayer C."/>
            <person name="Miller J."/>
            <person name="Monier A."/>
            <person name="Salamov A."/>
            <person name="Young J."/>
            <person name="Aguilar M."/>
            <person name="Claverie J.M."/>
            <person name="Frickenhaus S."/>
            <person name="Gonzalez K."/>
            <person name="Herman E.K."/>
            <person name="Lin Y.C."/>
            <person name="Napier J."/>
            <person name="Ogata H."/>
            <person name="Sarno A.F."/>
            <person name="Shmutz J."/>
            <person name="Schroeder D."/>
            <person name="de Vargas C."/>
            <person name="Verret F."/>
            <person name="von Dassow P."/>
            <person name="Valentin K."/>
            <person name="Van de Peer Y."/>
            <person name="Wheeler G."/>
            <person name="Dacks J.B."/>
            <person name="Delwiche C.F."/>
            <person name="Dyhrman S.T."/>
            <person name="Glockner G."/>
            <person name="John U."/>
            <person name="Richards T."/>
            <person name="Worden A.Z."/>
            <person name="Zhang X."/>
            <person name="Grigoriev I.V."/>
            <person name="Allen A.E."/>
            <person name="Bidle K."/>
            <person name="Borodovsky M."/>
            <person name="Bowler C."/>
            <person name="Brownlee C."/>
            <person name="Cock J.M."/>
            <person name="Elias M."/>
            <person name="Gladyshev V.N."/>
            <person name="Groth M."/>
            <person name="Guda C."/>
            <person name="Hadaegh A."/>
            <person name="Iglesias-Rodriguez M.D."/>
            <person name="Jenkins J."/>
            <person name="Jones B.M."/>
            <person name="Lawson T."/>
            <person name="Leese F."/>
            <person name="Lindquist E."/>
            <person name="Lobanov A."/>
            <person name="Lomsadze A."/>
            <person name="Malik S.B."/>
            <person name="Marsh M.E."/>
            <person name="Mackinder L."/>
            <person name="Mock T."/>
            <person name="Mueller-Roeber B."/>
            <person name="Pagarete A."/>
            <person name="Parker M."/>
            <person name="Probert I."/>
            <person name="Quesneville H."/>
            <person name="Raines C."/>
            <person name="Rensing S.A."/>
            <person name="Riano-Pachon D.M."/>
            <person name="Richier S."/>
            <person name="Rokitta S."/>
            <person name="Shiraiwa Y."/>
            <person name="Soanes D.M."/>
            <person name="van der Giezen M."/>
            <person name="Wahlund T.M."/>
            <person name="Williams B."/>
            <person name="Wilson W."/>
            <person name="Wolfe G."/>
            <person name="Wurch L.L."/>
        </authorList>
    </citation>
    <scope>NUCLEOTIDE SEQUENCE</scope>
</reference>
<dbReference type="RefSeq" id="XP_005783669.1">
    <property type="nucleotide sequence ID" value="XM_005783612.1"/>
</dbReference>
<evidence type="ECO:0000256" key="1">
    <source>
        <dbReference type="SAM" id="MobiDB-lite"/>
    </source>
</evidence>
<organism evidence="2 3">
    <name type="scientific">Emiliania huxleyi (strain CCMP1516)</name>
    <dbReference type="NCBI Taxonomy" id="280463"/>
    <lineage>
        <taxon>Eukaryota</taxon>
        <taxon>Haptista</taxon>
        <taxon>Haptophyta</taxon>
        <taxon>Prymnesiophyceae</taxon>
        <taxon>Isochrysidales</taxon>
        <taxon>Noelaerhabdaceae</taxon>
        <taxon>Emiliania</taxon>
    </lineage>
</organism>
<dbReference type="Proteomes" id="UP000013827">
    <property type="component" value="Unassembled WGS sequence"/>
</dbReference>
<dbReference type="KEGG" id="ehx:EMIHUDRAFT_442301"/>
<feature type="region of interest" description="Disordered" evidence="1">
    <location>
        <begin position="1"/>
        <end position="31"/>
    </location>
</feature>
<dbReference type="HOGENOM" id="CLU_753226_0_0_1"/>
<evidence type="ECO:0000313" key="2">
    <source>
        <dbReference type="EnsemblProtists" id="EOD31240"/>
    </source>
</evidence>
<feature type="region of interest" description="Disordered" evidence="1">
    <location>
        <begin position="193"/>
        <end position="230"/>
    </location>
</feature>
<feature type="compositionally biased region" description="Low complexity" evidence="1">
    <location>
        <begin position="208"/>
        <end position="222"/>
    </location>
</feature>
<proteinExistence type="predicted"/>
<feature type="compositionally biased region" description="Low complexity" evidence="1">
    <location>
        <begin position="163"/>
        <end position="173"/>
    </location>
</feature>
<dbReference type="AlphaFoldDB" id="A0A0D3K655"/>
<evidence type="ECO:0000313" key="3">
    <source>
        <dbReference type="Proteomes" id="UP000013827"/>
    </source>
</evidence>
<reference evidence="2" key="2">
    <citation type="submission" date="2024-10" db="UniProtKB">
        <authorList>
            <consortium name="EnsemblProtists"/>
        </authorList>
    </citation>
    <scope>IDENTIFICATION</scope>
</reference>
<feature type="compositionally biased region" description="Pro residues" evidence="1">
    <location>
        <begin position="1"/>
        <end position="10"/>
    </location>
</feature>